<evidence type="ECO:0000256" key="6">
    <source>
        <dbReference type="SAM" id="Phobius"/>
    </source>
</evidence>
<evidence type="ECO:0000256" key="5">
    <source>
        <dbReference type="ARBA" id="ARBA00023136"/>
    </source>
</evidence>
<keyword evidence="3 6" id="KW-0812">Transmembrane</keyword>
<organism evidence="8 9">
    <name type="scientific">Papilio machaon</name>
    <name type="common">Old World swallowtail butterfly</name>
    <dbReference type="NCBI Taxonomy" id="76193"/>
    <lineage>
        <taxon>Eukaryota</taxon>
        <taxon>Metazoa</taxon>
        <taxon>Ecdysozoa</taxon>
        <taxon>Arthropoda</taxon>
        <taxon>Hexapoda</taxon>
        <taxon>Insecta</taxon>
        <taxon>Pterygota</taxon>
        <taxon>Neoptera</taxon>
        <taxon>Endopterygota</taxon>
        <taxon>Lepidoptera</taxon>
        <taxon>Glossata</taxon>
        <taxon>Ditrysia</taxon>
        <taxon>Papilionoidea</taxon>
        <taxon>Papilionidae</taxon>
        <taxon>Papilioninae</taxon>
        <taxon>Papilio</taxon>
    </lineage>
</organism>
<dbReference type="PANTHER" id="PTHR11388">
    <property type="entry name" value="ORGANIC ANION TRANSPORTER"/>
    <property type="match status" value="1"/>
</dbReference>
<reference evidence="8 9" key="1">
    <citation type="journal article" date="2015" name="Nat. Commun.">
        <title>Outbred genome sequencing and CRISPR/Cas9 gene editing in butterflies.</title>
        <authorList>
            <person name="Li X."/>
            <person name="Fan D."/>
            <person name="Zhang W."/>
            <person name="Liu G."/>
            <person name="Zhang L."/>
            <person name="Zhao L."/>
            <person name="Fang X."/>
            <person name="Chen L."/>
            <person name="Dong Y."/>
            <person name="Chen Y."/>
            <person name="Ding Y."/>
            <person name="Zhao R."/>
            <person name="Feng M."/>
            <person name="Zhu Y."/>
            <person name="Feng Y."/>
            <person name="Jiang X."/>
            <person name="Zhu D."/>
            <person name="Xiang H."/>
            <person name="Feng X."/>
            <person name="Li S."/>
            <person name="Wang J."/>
            <person name="Zhang G."/>
            <person name="Kronforst M.R."/>
            <person name="Wang W."/>
        </authorList>
    </citation>
    <scope>NUCLEOTIDE SEQUENCE [LARGE SCALE GENOMIC DNA]</scope>
    <source>
        <strain evidence="8">Ya'a_city_454_Pm</strain>
        <tissue evidence="8">Whole body</tissue>
    </source>
</reference>
<evidence type="ECO:0000256" key="1">
    <source>
        <dbReference type="ARBA" id="ARBA00004651"/>
    </source>
</evidence>
<evidence type="ECO:0000259" key="7">
    <source>
        <dbReference type="PROSITE" id="PS51465"/>
    </source>
</evidence>
<dbReference type="InterPro" id="IPR004156">
    <property type="entry name" value="OATP"/>
</dbReference>
<proteinExistence type="predicted"/>
<evidence type="ECO:0000313" key="8">
    <source>
        <dbReference type="EMBL" id="KPJ15505.1"/>
    </source>
</evidence>
<feature type="transmembrane region" description="Helical" evidence="6">
    <location>
        <begin position="241"/>
        <end position="258"/>
    </location>
</feature>
<protein>
    <recommendedName>
        <fullName evidence="7">Kazal-like domain-containing protein</fullName>
    </recommendedName>
</protein>
<dbReference type="InterPro" id="IPR002350">
    <property type="entry name" value="Kazal_dom"/>
</dbReference>
<name>A0A194RDZ8_PAPMA</name>
<feature type="transmembrane region" description="Helical" evidence="6">
    <location>
        <begin position="152"/>
        <end position="171"/>
    </location>
</feature>
<dbReference type="GO" id="GO:0043252">
    <property type="term" value="P:sodium-independent organic anion transport"/>
    <property type="evidence" value="ECO:0007669"/>
    <property type="project" value="TreeGrafter"/>
</dbReference>
<dbReference type="PANTHER" id="PTHR11388:SF158">
    <property type="entry name" value="ORGANIC ANION TRANSPORTING POLYPEPTIDE 33EB"/>
    <property type="match status" value="1"/>
</dbReference>
<feature type="transmembrane region" description="Helical" evidence="6">
    <location>
        <begin position="270"/>
        <end position="292"/>
    </location>
</feature>
<dbReference type="EMBL" id="KQ460367">
    <property type="protein sequence ID" value="KPJ15505.1"/>
    <property type="molecule type" value="Genomic_DNA"/>
</dbReference>
<evidence type="ECO:0000256" key="2">
    <source>
        <dbReference type="ARBA" id="ARBA00022475"/>
    </source>
</evidence>
<keyword evidence="9" id="KW-1185">Reference proteome</keyword>
<dbReference type="InParanoid" id="A0A194RDZ8"/>
<dbReference type="GO" id="GO:0016323">
    <property type="term" value="C:basolateral plasma membrane"/>
    <property type="evidence" value="ECO:0007669"/>
    <property type="project" value="TreeGrafter"/>
</dbReference>
<dbReference type="AlphaFoldDB" id="A0A194RDZ8"/>
<dbReference type="PROSITE" id="PS51465">
    <property type="entry name" value="KAZAL_2"/>
    <property type="match status" value="1"/>
</dbReference>
<gene>
    <name evidence="8" type="ORF">RR48_09434</name>
</gene>
<keyword evidence="4 6" id="KW-1133">Transmembrane helix</keyword>
<evidence type="ECO:0000313" key="9">
    <source>
        <dbReference type="Proteomes" id="UP000053240"/>
    </source>
</evidence>
<accession>A0A194RDZ8</accession>
<feature type="transmembrane region" description="Helical" evidence="6">
    <location>
        <begin position="34"/>
        <end position="54"/>
    </location>
</feature>
<sequence length="398" mass="43389">MACSIDSYLEYFAAYKKVWHFLRTYILTLQRFTLFLQGALLIVVLLETNVYLLLRRNAGTGFLRSINEDWVKLGSAGAEFLLGAALGWWGRSWKNLALSGCLGITAASGLIVLAFPYEESQPLAVELCGGGTISAYTSTTGEDAYISARTTFLVLTAILCALTKISVWAHGLTYLDDHEPQNGPYFYAGYGRARLKQTGGTHISPSACLLSCSYDTEFVQARYHIESLRNDPRTSRAINDIFRSLVIIFFVTVFRFRFSSRRSDGVKATTASRVGGVVAVFVSAFLCVVAAMSCGIEGGDIAGIKDVYTQPECSAHCGCNTANYGFSPVCAVDTHTTYFSPCDAGCEQYEDLNGFVLFENCTCGLERAIRGSCSVASCQSTYSFYLLFFALTLAAAGE</sequence>
<evidence type="ECO:0000256" key="4">
    <source>
        <dbReference type="ARBA" id="ARBA00022989"/>
    </source>
</evidence>
<dbReference type="GO" id="GO:0015347">
    <property type="term" value="F:sodium-independent organic anion transmembrane transporter activity"/>
    <property type="evidence" value="ECO:0007669"/>
    <property type="project" value="TreeGrafter"/>
</dbReference>
<feature type="domain" description="Kazal-like" evidence="7">
    <location>
        <begin position="307"/>
        <end position="362"/>
    </location>
</feature>
<comment type="subcellular location">
    <subcellularLocation>
        <location evidence="1">Cell membrane</location>
        <topology evidence="1">Multi-pass membrane protein</topology>
    </subcellularLocation>
</comment>
<feature type="transmembrane region" description="Helical" evidence="6">
    <location>
        <begin position="96"/>
        <end position="117"/>
    </location>
</feature>
<keyword evidence="2" id="KW-1003">Cell membrane</keyword>
<keyword evidence="5 6" id="KW-0472">Membrane</keyword>
<evidence type="ECO:0000256" key="3">
    <source>
        <dbReference type="ARBA" id="ARBA00022692"/>
    </source>
</evidence>
<dbReference type="Proteomes" id="UP000053240">
    <property type="component" value="Unassembled WGS sequence"/>
</dbReference>